<dbReference type="STRING" id="1805376.AUK05_02160"/>
<dbReference type="SUPFAM" id="SSF101960">
    <property type="entry name" value="Stabilizer of iron transporter SufD"/>
    <property type="match status" value="1"/>
</dbReference>
<accession>A0A1J5HZ15</accession>
<dbReference type="PANTHER" id="PTHR30508">
    <property type="entry name" value="FES CLUSTER ASSEMBLY PROTEIN SUF"/>
    <property type="match status" value="1"/>
</dbReference>
<protein>
    <submittedName>
        <fullName evidence="4">Fe-S cluster assembly protein SufB</fullName>
    </submittedName>
</protein>
<evidence type="ECO:0000259" key="3">
    <source>
        <dbReference type="Pfam" id="PF19295"/>
    </source>
</evidence>
<dbReference type="AlphaFoldDB" id="A0A1J5HZ15"/>
<dbReference type="Pfam" id="PF01458">
    <property type="entry name" value="SUFBD_core"/>
    <property type="match status" value="1"/>
</dbReference>
<dbReference type="EMBL" id="MNZO01000031">
    <property type="protein sequence ID" value="OIP87066.1"/>
    <property type="molecule type" value="Genomic_DNA"/>
</dbReference>
<evidence type="ECO:0000256" key="1">
    <source>
        <dbReference type="ARBA" id="ARBA00043967"/>
    </source>
</evidence>
<dbReference type="InterPro" id="IPR045595">
    <property type="entry name" value="SufBD_N"/>
</dbReference>
<name>A0A1J5HZ15_9BACT</name>
<sequence>MAKYKYGFFMPEDNVFKAKRGLDESVVRIISNIKKEPEWMLDNRLAAYQKFLKMKMPSWGADLSGIDFANIFYYVKASQKTEKNWNDVPADIKTTYDRLGIPEAEKEYLGGVKAQYESEVVYGSLMKRFSDLGIIFCGMDEALEKYPKLVKEYFGTLIPMGDNKFAALNTAVWSGGSFIYVPKNVKVDMPLQAYFRINSANMGQFERTLMIIDEGAFVHYVEGCSAPVYSESSIHSAVVEIFVKKGARCRYTTIQNWSTNVYNLVTKRAKVETDGVMEWIDGNLGSKITMKYPSVVLVGQRAHGEILSVAVAGRGQHQDAGGKCIHLAPDTTSRIISKSISMKRGRASYRGMIMMAPGAKNARSKVVCDALILDKKSRSDTYPVNKINESEVTLEHEATVSKIGEEQIFYLMSRGFTDHEAEAMIINGFIEPIVKELPMEYSVELNRLINLQMEGSVG</sequence>
<dbReference type="Pfam" id="PF19295">
    <property type="entry name" value="SufBD_N"/>
    <property type="match status" value="1"/>
</dbReference>
<dbReference type="InterPro" id="IPR010231">
    <property type="entry name" value="SUF_FeS_clus_asmbl_SufB"/>
</dbReference>
<gene>
    <name evidence="4" type="ORF">AUK05_02160</name>
</gene>
<reference evidence="4 5" key="1">
    <citation type="journal article" date="2016" name="Environ. Microbiol.">
        <title>Genomic resolution of a cold subsurface aquifer community provides metabolic insights for novel microbes adapted to high CO concentrations.</title>
        <authorList>
            <person name="Probst A.J."/>
            <person name="Castelle C.J."/>
            <person name="Singh A."/>
            <person name="Brown C.T."/>
            <person name="Anantharaman K."/>
            <person name="Sharon I."/>
            <person name="Hug L.A."/>
            <person name="Burstein D."/>
            <person name="Emerson J.B."/>
            <person name="Thomas B.C."/>
            <person name="Banfield J.F."/>
        </authorList>
    </citation>
    <scope>NUCLEOTIDE SEQUENCE [LARGE SCALE GENOMIC DNA]</scope>
    <source>
        <strain evidence="4">CG2_30_35_20</strain>
    </source>
</reference>
<dbReference type="InterPro" id="IPR055346">
    <property type="entry name" value="Fe-S_cluster_assembly_SufBD"/>
</dbReference>
<evidence type="ECO:0000259" key="2">
    <source>
        <dbReference type="Pfam" id="PF01458"/>
    </source>
</evidence>
<proteinExistence type="inferred from homology"/>
<evidence type="ECO:0000313" key="4">
    <source>
        <dbReference type="EMBL" id="OIP87066.1"/>
    </source>
</evidence>
<dbReference type="GO" id="GO:0016226">
    <property type="term" value="P:iron-sulfur cluster assembly"/>
    <property type="evidence" value="ECO:0007669"/>
    <property type="project" value="InterPro"/>
</dbReference>
<dbReference type="PANTHER" id="PTHR30508:SF1">
    <property type="entry name" value="UPF0051 PROTEIN ABCI8, CHLOROPLASTIC-RELATED"/>
    <property type="match status" value="1"/>
</dbReference>
<dbReference type="NCBIfam" id="TIGR01980">
    <property type="entry name" value="sufB"/>
    <property type="match status" value="1"/>
</dbReference>
<feature type="domain" description="SUF system FeS cluster assembly SufBD core" evidence="2">
    <location>
        <begin position="195"/>
        <end position="429"/>
    </location>
</feature>
<comment type="caution">
    <text evidence="4">The sequence shown here is derived from an EMBL/GenBank/DDBJ whole genome shotgun (WGS) entry which is preliminary data.</text>
</comment>
<comment type="similarity">
    <text evidence="1">Belongs to the iron-sulfur cluster assembly SufBD family.</text>
</comment>
<organism evidence="4 5">
    <name type="scientific">Candidatus Shapirobacteria bacterium CG2_30_35_20</name>
    <dbReference type="NCBI Taxonomy" id="1805376"/>
    <lineage>
        <taxon>Bacteria</taxon>
        <taxon>Candidatus Shapironibacteriota</taxon>
    </lineage>
</organism>
<dbReference type="InterPro" id="IPR000825">
    <property type="entry name" value="SUF_FeS_clus_asmbl_SufBD_core"/>
</dbReference>
<feature type="domain" description="SUF system FeS cluster assembly SufBD N-terminal" evidence="3">
    <location>
        <begin position="130"/>
        <end position="192"/>
    </location>
</feature>
<evidence type="ECO:0000313" key="5">
    <source>
        <dbReference type="Proteomes" id="UP000182344"/>
    </source>
</evidence>
<dbReference type="InterPro" id="IPR037284">
    <property type="entry name" value="SUF_FeS_clus_asmbl_SufBD_sf"/>
</dbReference>
<dbReference type="Proteomes" id="UP000182344">
    <property type="component" value="Unassembled WGS sequence"/>
</dbReference>